<dbReference type="AlphaFoldDB" id="A0A378PYB4"/>
<accession>A0A378PYB4</accession>
<keyword evidence="4" id="KW-0808">Transferase</keyword>
<evidence type="ECO:0000256" key="5">
    <source>
        <dbReference type="ARBA" id="ARBA00047942"/>
    </source>
</evidence>
<dbReference type="GO" id="GO:0004386">
    <property type="term" value="F:helicase activity"/>
    <property type="evidence" value="ECO:0007669"/>
    <property type="project" value="UniProtKB-KW"/>
</dbReference>
<evidence type="ECO:0000259" key="7">
    <source>
        <dbReference type="Pfam" id="PF18135"/>
    </source>
</evidence>
<dbReference type="Proteomes" id="UP000254133">
    <property type="component" value="Unassembled WGS sequence"/>
</dbReference>
<dbReference type="REBASE" id="406637">
    <property type="entry name" value="Mbo9426ORF2192P"/>
</dbReference>
<organism evidence="9 10">
    <name type="scientific">Moraxella bovis</name>
    <dbReference type="NCBI Taxonomy" id="476"/>
    <lineage>
        <taxon>Bacteria</taxon>
        <taxon>Pseudomonadati</taxon>
        <taxon>Pseudomonadota</taxon>
        <taxon>Gammaproteobacteria</taxon>
        <taxon>Moraxellales</taxon>
        <taxon>Moraxellaceae</taxon>
        <taxon>Moraxella</taxon>
    </lineage>
</organism>
<comment type="catalytic activity">
    <reaction evidence="5">
        <text>a 2'-deoxyadenosine in DNA + S-adenosyl-L-methionine = an N(6)-methyl-2'-deoxyadenosine in DNA + S-adenosyl-L-homocysteine + H(+)</text>
        <dbReference type="Rhea" id="RHEA:15197"/>
        <dbReference type="Rhea" id="RHEA-COMP:12418"/>
        <dbReference type="Rhea" id="RHEA-COMP:12419"/>
        <dbReference type="ChEBI" id="CHEBI:15378"/>
        <dbReference type="ChEBI" id="CHEBI:57856"/>
        <dbReference type="ChEBI" id="CHEBI:59789"/>
        <dbReference type="ChEBI" id="CHEBI:90615"/>
        <dbReference type="ChEBI" id="CHEBI:90616"/>
        <dbReference type="EC" id="2.1.1.72"/>
    </reaction>
</comment>
<feature type="domain" description="Type ISP restriction-modification enzyme coupler" evidence="8">
    <location>
        <begin position="1"/>
        <end position="67"/>
    </location>
</feature>
<dbReference type="Pfam" id="PF02384">
    <property type="entry name" value="N6_Mtase"/>
    <property type="match status" value="1"/>
</dbReference>
<dbReference type="InterPro" id="IPR041635">
    <property type="entry name" value="Type_ISP_LLaBIII_C"/>
</dbReference>
<protein>
    <recommendedName>
        <fullName evidence="2">site-specific DNA-methyltransferase (adenine-specific)</fullName>
        <ecNumber evidence="2">2.1.1.72</ecNumber>
    </recommendedName>
</protein>
<dbReference type="Pfam" id="PF22240">
    <property type="entry name" value="ISP_coupler"/>
    <property type="match status" value="1"/>
</dbReference>
<dbReference type="InterPro" id="IPR003356">
    <property type="entry name" value="DNA_methylase_A-5"/>
</dbReference>
<evidence type="ECO:0000256" key="1">
    <source>
        <dbReference type="ARBA" id="ARBA00006594"/>
    </source>
</evidence>
<name>A0A378PYB4_MORBO</name>
<dbReference type="GO" id="GO:0009007">
    <property type="term" value="F:site-specific DNA-methyltransferase (adenine-specific) activity"/>
    <property type="evidence" value="ECO:0007669"/>
    <property type="project" value="UniProtKB-EC"/>
</dbReference>
<dbReference type="InterPro" id="IPR050953">
    <property type="entry name" value="N4_N6_ade-DNA_methylase"/>
</dbReference>
<gene>
    <name evidence="9" type="ORF">NCTC9426_02192</name>
</gene>
<dbReference type="PANTHER" id="PTHR33841">
    <property type="entry name" value="DNA METHYLTRANSFERASE YEEA-RELATED"/>
    <property type="match status" value="1"/>
</dbReference>
<evidence type="ECO:0000313" key="9">
    <source>
        <dbReference type="EMBL" id="STY93462.1"/>
    </source>
</evidence>
<evidence type="ECO:0000256" key="4">
    <source>
        <dbReference type="ARBA" id="ARBA00022679"/>
    </source>
</evidence>
<keyword evidence="9" id="KW-0347">Helicase</keyword>
<evidence type="ECO:0000256" key="3">
    <source>
        <dbReference type="ARBA" id="ARBA00022603"/>
    </source>
</evidence>
<dbReference type="InterPro" id="IPR053980">
    <property type="entry name" value="ISP_coupler"/>
</dbReference>
<evidence type="ECO:0000313" key="10">
    <source>
        <dbReference type="Proteomes" id="UP000254133"/>
    </source>
</evidence>
<feature type="domain" description="Type ISP restriction-modification enzyme LLaBIII C-terminal specificity" evidence="7">
    <location>
        <begin position="449"/>
        <end position="815"/>
    </location>
</feature>
<feature type="domain" description="DNA methylase adenine-specific" evidence="6">
    <location>
        <begin position="73"/>
        <end position="258"/>
    </location>
</feature>
<evidence type="ECO:0000256" key="2">
    <source>
        <dbReference type="ARBA" id="ARBA00011900"/>
    </source>
</evidence>
<dbReference type="GO" id="GO:0003677">
    <property type="term" value="F:DNA binding"/>
    <property type="evidence" value="ECO:0007669"/>
    <property type="project" value="InterPro"/>
</dbReference>
<keyword evidence="9" id="KW-0378">Hydrolase</keyword>
<evidence type="ECO:0000259" key="6">
    <source>
        <dbReference type="Pfam" id="PF02384"/>
    </source>
</evidence>
<proteinExistence type="inferred from homology"/>
<sequence length="839" mass="96358">MLSQHLITKPIFDALFSESEFAKFNPMSIALDKVIDDLSLTNISDKETKELNDFYNAIAIRVSGIKEPAHRQKIIKELYDNFFNKAFPKLSEKMGIVYTPIEVVDFIIHSVEHILQTEFKASLSDDGVQIIDPFTGTGTFITRLLQSGIIDNKNLPIKYSQIHANEMLLLAYYIATINIESVYHSIMVDKLGIIDDYKPFTGICLADTFAMYENDLITLSDNSERQKRQKELDITVIMGNPPYSVGKKSANDSIENMKYPVLDSRIENSYAKYSNTTLKKSLYNSYVRAIRWASDRIGNNGVIGFVTSAGFIDSKAHSGLRKCLSDEFSSLYVFHLRGNANTSGELRRKEKDNVFGNNDKDKGSIKEPVAISVLVKNKKSSKNGNIYFYDIGDYLSRDEKLSIINEFKSIDGIKHWKTIIPDEFNDWINHRNTDFDKYISMYENGKLNIFLDYSNGIATSRDKWVYNSSKTNLLNQMKLCINFYNSELEKHVSSNDDYTLNLDEKRISWSDNTKKFIQRHLNSKFNISVLRKALYRPFFYQNVYFDKFWIERTLNNKIYPKAECENLVICLSLANKKDFSTIITNTIPDYHLIGDTKCFPLHIYEPNNNGDYTQKSAISDEALAHFKEFYNGAEISKECIFYYIYGLLHSTDYRERYADNLSKQLPRIPRVKSVDDFLAFEKAGRMLANLHLNYENVAMYDGVKLQGGIGIDVDNDKITGGDDDDFYVTKMKFAKRKNPQTGKNEDDKTVIIYNDNFIVNNIPLQAYNYVVNGKSAIEWVMERQSVKTDKASGITNDANDWAIETMNNAHYPLELLLRVITVSIESMNIVNNLPSLVIE</sequence>
<comment type="similarity">
    <text evidence="1">Belongs to the N(4)/N(6)-methyltransferase family.</text>
</comment>
<keyword evidence="3" id="KW-0489">Methyltransferase</keyword>
<dbReference type="PRINTS" id="PR00507">
    <property type="entry name" value="N12N6MTFRASE"/>
</dbReference>
<dbReference type="SUPFAM" id="SSF53335">
    <property type="entry name" value="S-adenosyl-L-methionine-dependent methyltransferases"/>
    <property type="match status" value="1"/>
</dbReference>
<dbReference type="EMBL" id="UGPZ01000003">
    <property type="protein sequence ID" value="STY93462.1"/>
    <property type="molecule type" value="Genomic_DNA"/>
</dbReference>
<dbReference type="Pfam" id="PF18135">
    <property type="entry name" value="Type_ISP_C"/>
    <property type="match status" value="1"/>
</dbReference>
<dbReference type="GO" id="GO:0032259">
    <property type="term" value="P:methylation"/>
    <property type="evidence" value="ECO:0007669"/>
    <property type="project" value="UniProtKB-KW"/>
</dbReference>
<keyword evidence="9" id="KW-0547">Nucleotide-binding</keyword>
<evidence type="ECO:0000259" key="8">
    <source>
        <dbReference type="Pfam" id="PF22240"/>
    </source>
</evidence>
<dbReference type="InterPro" id="IPR029063">
    <property type="entry name" value="SAM-dependent_MTases_sf"/>
</dbReference>
<dbReference type="PANTHER" id="PTHR33841:SF1">
    <property type="entry name" value="DNA METHYLTRANSFERASE A"/>
    <property type="match status" value="1"/>
</dbReference>
<reference evidence="9 10" key="1">
    <citation type="submission" date="2018-06" db="EMBL/GenBank/DDBJ databases">
        <authorList>
            <consortium name="Pathogen Informatics"/>
            <person name="Doyle S."/>
        </authorList>
    </citation>
    <scope>NUCLEOTIDE SEQUENCE [LARGE SCALE GENOMIC DNA]</scope>
    <source>
        <strain evidence="9 10">NCTC9426</strain>
    </source>
</reference>
<dbReference type="EC" id="2.1.1.72" evidence="2"/>
<keyword evidence="9" id="KW-0067">ATP-binding</keyword>
<dbReference type="Gene3D" id="3.40.50.150">
    <property type="entry name" value="Vaccinia Virus protein VP39"/>
    <property type="match status" value="1"/>
</dbReference>
<dbReference type="GO" id="GO:0008170">
    <property type="term" value="F:N-methyltransferase activity"/>
    <property type="evidence" value="ECO:0007669"/>
    <property type="project" value="InterPro"/>
</dbReference>